<organism evidence="1 2">
    <name type="scientific">Armillaria ostoyae</name>
    <name type="common">Armillaria root rot fungus</name>
    <dbReference type="NCBI Taxonomy" id="47428"/>
    <lineage>
        <taxon>Eukaryota</taxon>
        <taxon>Fungi</taxon>
        <taxon>Dikarya</taxon>
        <taxon>Basidiomycota</taxon>
        <taxon>Agaricomycotina</taxon>
        <taxon>Agaricomycetes</taxon>
        <taxon>Agaricomycetidae</taxon>
        <taxon>Agaricales</taxon>
        <taxon>Marasmiineae</taxon>
        <taxon>Physalacriaceae</taxon>
        <taxon>Armillaria</taxon>
    </lineage>
</organism>
<dbReference type="OrthoDB" id="2898013at2759"/>
<dbReference type="STRING" id="47428.A0A284S495"/>
<gene>
    <name evidence="1" type="ORF">ARMOST_19335</name>
</gene>
<protein>
    <recommendedName>
        <fullName evidence="3">F-box domain-containing protein</fullName>
    </recommendedName>
</protein>
<dbReference type="Proteomes" id="UP000219338">
    <property type="component" value="Unassembled WGS sequence"/>
</dbReference>
<dbReference type="InterPro" id="IPR032675">
    <property type="entry name" value="LRR_dom_sf"/>
</dbReference>
<evidence type="ECO:0008006" key="3">
    <source>
        <dbReference type="Google" id="ProtNLM"/>
    </source>
</evidence>
<reference evidence="2" key="1">
    <citation type="journal article" date="2017" name="Nat. Ecol. Evol.">
        <title>Genome expansion and lineage-specific genetic innovations in the forest pathogenic fungi Armillaria.</title>
        <authorList>
            <person name="Sipos G."/>
            <person name="Prasanna A.N."/>
            <person name="Walter M.C."/>
            <person name="O'Connor E."/>
            <person name="Balint B."/>
            <person name="Krizsan K."/>
            <person name="Kiss B."/>
            <person name="Hess J."/>
            <person name="Varga T."/>
            <person name="Slot J."/>
            <person name="Riley R."/>
            <person name="Boka B."/>
            <person name="Rigling D."/>
            <person name="Barry K."/>
            <person name="Lee J."/>
            <person name="Mihaltcheva S."/>
            <person name="LaButti K."/>
            <person name="Lipzen A."/>
            <person name="Waldron R."/>
            <person name="Moloney N.M."/>
            <person name="Sperisen C."/>
            <person name="Kredics L."/>
            <person name="Vagvoelgyi C."/>
            <person name="Patrignani A."/>
            <person name="Fitzpatrick D."/>
            <person name="Nagy I."/>
            <person name="Doyle S."/>
            <person name="Anderson J.B."/>
            <person name="Grigoriev I.V."/>
            <person name="Gueldener U."/>
            <person name="Muensterkoetter M."/>
            <person name="Nagy L.G."/>
        </authorList>
    </citation>
    <scope>NUCLEOTIDE SEQUENCE [LARGE SCALE GENOMIC DNA]</scope>
    <source>
        <strain evidence="2">C18/9</strain>
    </source>
</reference>
<dbReference type="OMA" id="NTFTEYR"/>
<evidence type="ECO:0000313" key="1">
    <source>
        <dbReference type="EMBL" id="SJL15830.1"/>
    </source>
</evidence>
<evidence type="ECO:0000313" key="2">
    <source>
        <dbReference type="Proteomes" id="UP000219338"/>
    </source>
</evidence>
<keyword evidence="2" id="KW-1185">Reference proteome</keyword>
<dbReference type="EMBL" id="FUEG01000031">
    <property type="protein sequence ID" value="SJL15830.1"/>
    <property type="molecule type" value="Genomic_DNA"/>
</dbReference>
<dbReference type="SUPFAM" id="SSF52047">
    <property type="entry name" value="RNI-like"/>
    <property type="match status" value="1"/>
</dbReference>
<proteinExistence type="predicted"/>
<dbReference type="Gene3D" id="3.80.10.10">
    <property type="entry name" value="Ribonuclease Inhibitor"/>
    <property type="match status" value="1"/>
</dbReference>
<accession>A0A284S495</accession>
<dbReference type="AlphaFoldDB" id="A0A284S495"/>
<sequence>MTPISPINHLPYDCLSEIFAHACASRPYAAENYLNWPKHMIALQLVRVCSHWRKVLLSNTGLWSKLEFIHEPPYTQASVDCLHLYLANSGNHSLTFVIQDSDLQDPEYIVPDPRQSEFMRVLCTEVHRWKRATFSTKAPFFPASPGAVAPSLPRLERLTLCYREKVRRQHRDFFMNAPALRSVEVQLHKAKKNNFSLPWEQISDLTLLYHSSISRAIYILPSCKNLQKLEFSDPLMDFTGPSPAPTVLNGVQSLAIAATAFSDIFPLFCFPDVVSLTLLKGACRRVYPGKDLLSFLSLPRAPQLQYLIFDNTHIADDHVLKILALTPLLHTLEKYTQYDEETAIPEPNKFFRRLTLTNNFRTNLTPRLKTLKIRVTSGLPEDLINMLKSRLRGISNLAGAVHLDTVVIEGGPRLVSLGVRNQVSQMAGNQYDFCMLDNPGQRSSVRFSLSKRA</sequence>
<name>A0A284S495_ARMOS</name>